<accession>A0AAD8INS0</accession>
<gene>
    <name evidence="1" type="ORF">POM88_016542</name>
</gene>
<evidence type="ECO:0000313" key="1">
    <source>
        <dbReference type="EMBL" id="KAK1388364.1"/>
    </source>
</evidence>
<proteinExistence type="predicted"/>
<reference evidence="1" key="2">
    <citation type="submission" date="2023-05" db="EMBL/GenBank/DDBJ databases">
        <authorList>
            <person name="Schelkunov M.I."/>
        </authorList>
    </citation>
    <scope>NUCLEOTIDE SEQUENCE</scope>
    <source>
        <strain evidence="1">Hsosn_3</strain>
        <tissue evidence="1">Leaf</tissue>
    </source>
</reference>
<dbReference type="EMBL" id="JAUIZM010000004">
    <property type="protein sequence ID" value="KAK1388364.1"/>
    <property type="molecule type" value="Genomic_DNA"/>
</dbReference>
<keyword evidence="2" id="KW-1185">Reference proteome</keyword>
<sequence length="118" mass="13441">MLSNKQLKVKLENIEVKAEVKKKKNINGKVGINKHNNYTRDKYAPRKTCVNCGSVNHLSSYCKSVKSANVQMHMSMPNVHMPFIPNMFAHNAHASNLYANMSFIPNPYMNAFNMPQMP</sequence>
<evidence type="ECO:0000313" key="2">
    <source>
        <dbReference type="Proteomes" id="UP001237642"/>
    </source>
</evidence>
<dbReference type="AlphaFoldDB" id="A0AAD8INS0"/>
<protein>
    <submittedName>
        <fullName evidence="1">Uncharacterized protein</fullName>
    </submittedName>
</protein>
<name>A0AAD8INS0_9APIA</name>
<dbReference type="Proteomes" id="UP001237642">
    <property type="component" value="Unassembled WGS sequence"/>
</dbReference>
<comment type="caution">
    <text evidence="1">The sequence shown here is derived from an EMBL/GenBank/DDBJ whole genome shotgun (WGS) entry which is preliminary data.</text>
</comment>
<reference evidence="1" key="1">
    <citation type="submission" date="2023-02" db="EMBL/GenBank/DDBJ databases">
        <title>Genome of toxic invasive species Heracleum sosnowskyi carries increased number of genes despite the absence of recent whole-genome duplications.</title>
        <authorList>
            <person name="Schelkunov M."/>
            <person name="Shtratnikova V."/>
            <person name="Makarenko M."/>
            <person name="Klepikova A."/>
            <person name="Omelchenko D."/>
            <person name="Novikova G."/>
            <person name="Obukhova E."/>
            <person name="Bogdanov V."/>
            <person name="Penin A."/>
            <person name="Logacheva M."/>
        </authorList>
    </citation>
    <scope>NUCLEOTIDE SEQUENCE</scope>
    <source>
        <strain evidence="1">Hsosn_3</strain>
        <tissue evidence="1">Leaf</tissue>
    </source>
</reference>
<organism evidence="1 2">
    <name type="scientific">Heracleum sosnowskyi</name>
    <dbReference type="NCBI Taxonomy" id="360622"/>
    <lineage>
        <taxon>Eukaryota</taxon>
        <taxon>Viridiplantae</taxon>
        <taxon>Streptophyta</taxon>
        <taxon>Embryophyta</taxon>
        <taxon>Tracheophyta</taxon>
        <taxon>Spermatophyta</taxon>
        <taxon>Magnoliopsida</taxon>
        <taxon>eudicotyledons</taxon>
        <taxon>Gunneridae</taxon>
        <taxon>Pentapetalae</taxon>
        <taxon>asterids</taxon>
        <taxon>campanulids</taxon>
        <taxon>Apiales</taxon>
        <taxon>Apiaceae</taxon>
        <taxon>Apioideae</taxon>
        <taxon>apioid superclade</taxon>
        <taxon>Tordylieae</taxon>
        <taxon>Tordyliinae</taxon>
        <taxon>Heracleum</taxon>
    </lineage>
</organism>